<protein>
    <submittedName>
        <fullName evidence="2">YvcK family protein</fullName>
    </submittedName>
</protein>
<dbReference type="PANTHER" id="PTHR30135">
    <property type="entry name" value="UNCHARACTERIZED PROTEIN YVCK-RELATED"/>
    <property type="match status" value="1"/>
</dbReference>
<comment type="caution">
    <text evidence="2">The sequence shown here is derived from an EMBL/GenBank/DDBJ whole genome shotgun (WGS) entry which is preliminary data.</text>
</comment>
<dbReference type="InterPro" id="IPR038136">
    <property type="entry name" value="CofD-like_dom_sf"/>
</dbReference>
<organism evidence="2 3">
    <name type="scientific">Parashewanella curva</name>
    <dbReference type="NCBI Taxonomy" id="2338552"/>
    <lineage>
        <taxon>Bacteria</taxon>
        <taxon>Pseudomonadati</taxon>
        <taxon>Pseudomonadota</taxon>
        <taxon>Gammaproteobacteria</taxon>
        <taxon>Alteromonadales</taxon>
        <taxon>Shewanellaceae</taxon>
        <taxon>Parashewanella</taxon>
    </lineage>
</organism>
<dbReference type="GO" id="GO:0043743">
    <property type="term" value="F:LPPG:FO 2-phospho-L-lactate transferase activity"/>
    <property type="evidence" value="ECO:0007669"/>
    <property type="project" value="InterPro"/>
</dbReference>
<reference evidence="2 3" key="1">
    <citation type="submission" date="2018-09" db="EMBL/GenBank/DDBJ databases">
        <title>Phylogeny of the Shewanellaceae, and recommendation for two new genera, Pseudoshewanella and Parashewanella.</title>
        <authorList>
            <person name="Wang G."/>
        </authorList>
    </citation>
    <scope>NUCLEOTIDE SEQUENCE [LARGE SCALE GENOMIC DNA]</scope>
    <source>
        <strain evidence="2 3">C51</strain>
    </source>
</reference>
<dbReference type="EMBL" id="QZEI01000070">
    <property type="protein sequence ID" value="RLV58477.1"/>
    <property type="molecule type" value="Genomic_DNA"/>
</dbReference>
<evidence type="ECO:0000313" key="2">
    <source>
        <dbReference type="EMBL" id="RLV58477.1"/>
    </source>
</evidence>
<dbReference type="AlphaFoldDB" id="A0A3L8PST0"/>
<dbReference type="SUPFAM" id="SSF142338">
    <property type="entry name" value="CofD-like"/>
    <property type="match status" value="1"/>
</dbReference>
<dbReference type="NCBIfam" id="TIGR01826">
    <property type="entry name" value="CofD_related"/>
    <property type="match status" value="1"/>
</dbReference>
<gene>
    <name evidence="2" type="ORF">D5018_17150</name>
</gene>
<dbReference type="PANTHER" id="PTHR30135:SF3">
    <property type="entry name" value="GLUCONEOGENESIS FACTOR-RELATED"/>
    <property type="match status" value="1"/>
</dbReference>
<proteinExistence type="predicted"/>
<dbReference type="Gene3D" id="3.40.50.10680">
    <property type="entry name" value="CofD-like domains"/>
    <property type="match status" value="1"/>
</dbReference>
<dbReference type="InterPro" id="IPR002882">
    <property type="entry name" value="CofD"/>
</dbReference>
<keyword evidence="3" id="KW-1185">Reference proteome</keyword>
<evidence type="ECO:0000313" key="3">
    <source>
        <dbReference type="Proteomes" id="UP000281474"/>
    </source>
</evidence>
<dbReference type="Pfam" id="PF01933">
    <property type="entry name" value="CofD"/>
    <property type="match status" value="1"/>
</dbReference>
<keyword evidence="1" id="KW-0963">Cytoplasm</keyword>
<evidence type="ECO:0000256" key="1">
    <source>
        <dbReference type="ARBA" id="ARBA00022490"/>
    </source>
</evidence>
<name>A0A3L8PST0_9GAMM</name>
<dbReference type="OrthoDB" id="5413830at2"/>
<dbReference type="Proteomes" id="UP000281474">
    <property type="component" value="Unassembled WGS sequence"/>
</dbReference>
<dbReference type="CDD" id="cd07187">
    <property type="entry name" value="YvcK_like"/>
    <property type="match status" value="1"/>
</dbReference>
<accession>A0A3L8PST0</accession>
<sequence length="297" mass="32493">MTKERRLDLKLPSEYKVVAIGGGHGLAQLLKALSYLESNLTAVVTTTDNGGSSGLIRNSFSTIAWGDIRNCLVSLADPKSNEAQFFSYRFPNTESLSGHVVGNLLLQQYSQITNPLYAIDYFRQKLNVKANVFPMITSDNDLVAVYPNGETTIGEVQIDNNNMLPAAMALLKPASGLKEVTQKIAVADLIVFSPGSFFTSVIPSLLVDDYAKAISVSKAKLVLVNNIAQENSAAGYLTFKQKKQYLERYLHQRKIDVLVENSPLRSISPDTILQPLTDLDTGLHCPSCLNQAISSIH</sequence>
<dbReference type="InterPro" id="IPR010119">
    <property type="entry name" value="Gluconeogen_factor"/>
</dbReference>